<dbReference type="Proteomes" id="UP000255207">
    <property type="component" value="Unassembled WGS sequence"/>
</dbReference>
<dbReference type="Gene3D" id="1.10.10.800">
    <property type="match status" value="1"/>
</dbReference>
<evidence type="ECO:0000313" key="3">
    <source>
        <dbReference type="EMBL" id="RDJ24765.1"/>
    </source>
</evidence>
<dbReference type="OrthoDB" id="9805123at2"/>
<evidence type="ECO:0000259" key="2">
    <source>
        <dbReference type="Pfam" id="PF02129"/>
    </source>
</evidence>
<proteinExistence type="predicted"/>
<evidence type="ECO:0000256" key="1">
    <source>
        <dbReference type="SAM" id="SignalP"/>
    </source>
</evidence>
<dbReference type="EMBL" id="QQTP01000006">
    <property type="protein sequence ID" value="RDJ24765.1"/>
    <property type="molecule type" value="Genomic_DNA"/>
</dbReference>
<reference evidence="4" key="1">
    <citation type="submission" date="2018-07" db="EMBL/GenBank/DDBJ databases">
        <authorList>
            <person name="Safronova V.I."/>
            <person name="Chirak E.R."/>
            <person name="Sazanova A.L."/>
        </authorList>
    </citation>
    <scope>NUCLEOTIDE SEQUENCE [LARGE SCALE GENOMIC DNA]</scope>
    <source>
        <strain evidence="4">RCAM04685</strain>
    </source>
</reference>
<feature type="signal peptide" evidence="1">
    <location>
        <begin position="1"/>
        <end position="31"/>
    </location>
</feature>
<keyword evidence="4" id="KW-1185">Reference proteome</keyword>
<dbReference type="RefSeq" id="WP_114829861.1">
    <property type="nucleotide sequence ID" value="NZ_QQTO01000033.1"/>
</dbReference>
<feature type="domain" description="Xaa-Pro dipeptidyl-peptidase-like" evidence="2">
    <location>
        <begin position="89"/>
        <end position="311"/>
    </location>
</feature>
<organism evidence="3 4">
    <name type="scientific">Bosea caraganae</name>
    <dbReference type="NCBI Taxonomy" id="2763117"/>
    <lineage>
        <taxon>Bacteria</taxon>
        <taxon>Pseudomonadati</taxon>
        <taxon>Pseudomonadota</taxon>
        <taxon>Alphaproteobacteria</taxon>
        <taxon>Hyphomicrobiales</taxon>
        <taxon>Boseaceae</taxon>
        <taxon>Bosea</taxon>
    </lineage>
</organism>
<dbReference type="SUPFAM" id="SSF53474">
    <property type="entry name" value="alpha/beta-Hydrolases"/>
    <property type="match status" value="1"/>
</dbReference>
<dbReference type="InterPro" id="IPR006311">
    <property type="entry name" value="TAT_signal"/>
</dbReference>
<name>A0A370L655_9HYPH</name>
<dbReference type="PANTHER" id="PTHR47751">
    <property type="entry name" value="SUPERFAMILY HYDROLASE, PUTATIVE (AFU_ORTHOLOGUE AFUA_2G16580)-RELATED"/>
    <property type="match status" value="1"/>
</dbReference>
<dbReference type="InterPro" id="IPR051411">
    <property type="entry name" value="Polyketide_trans_af380"/>
</dbReference>
<keyword evidence="3" id="KW-0378">Hydrolase</keyword>
<evidence type="ECO:0000313" key="4">
    <source>
        <dbReference type="Proteomes" id="UP000255207"/>
    </source>
</evidence>
<dbReference type="InterPro" id="IPR029058">
    <property type="entry name" value="AB_hydrolase_fold"/>
</dbReference>
<dbReference type="PROSITE" id="PS51318">
    <property type="entry name" value="TAT"/>
    <property type="match status" value="1"/>
</dbReference>
<dbReference type="PANTHER" id="PTHR47751:SF1">
    <property type="entry name" value="SUPERFAMILY HYDROLASE, PUTATIVE (AFU_ORTHOLOGUE AFUA_2G16580)-RELATED"/>
    <property type="match status" value="1"/>
</dbReference>
<dbReference type="AlphaFoldDB" id="A0A370L655"/>
<sequence length="337" mass="36092">MPNLFRPTRRAFLGQATVAAFGLSLPGVSMATTLSAGNGPAPQKIRFDAGDSFVVGHLYLPDGYSAERRHPAVVIGGSLTAVKEQMGGIYAIEMARRGFLALAIDYRHYGESGGEPRQYENPESKAEDLVAAVSYLAARPDVRPSGIGLLGICTSGGTVLYAAARDRRIAAIASVASHLAEPSITPLLYGGPDGVARRRAVGRAAREEFQRSGRNALIPSYHDSDQSASHVGPMPYYMDKARGGGVAQWTNALSVMSWEPWLDFDPVSQAAKITAPALIVHSDGCALPDQARKVHGLLQGPKTLHWTSGDHFAFYDGPDKVREAADVTAAHFRRHFA</sequence>
<dbReference type="Gene3D" id="3.40.50.1820">
    <property type="entry name" value="alpha/beta hydrolase"/>
    <property type="match status" value="1"/>
</dbReference>
<comment type="caution">
    <text evidence="3">The sequence shown here is derived from an EMBL/GenBank/DDBJ whole genome shotgun (WGS) entry which is preliminary data.</text>
</comment>
<dbReference type="Pfam" id="PF02129">
    <property type="entry name" value="Peptidase_S15"/>
    <property type="match status" value="1"/>
</dbReference>
<dbReference type="InterPro" id="IPR000383">
    <property type="entry name" value="Xaa-Pro-like_dom"/>
</dbReference>
<feature type="chain" id="PRO_5030068417" evidence="1">
    <location>
        <begin position="32"/>
        <end position="337"/>
    </location>
</feature>
<gene>
    <name evidence="3" type="ORF">DWE98_13945</name>
</gene>
<protein>
    <submittedName>
        <fullName evidence="3">Alpha/beta hydrolase</fullName>
    </submittedName>
</protein>
<accession>A0A370L655</accession>
<dbReference type="GO" id="GO:0016787">
    <property type="term" value="F:hydrolase activity"/>
    <property type="evidence" value="ECO:0007669"/>
    <property type="project" value="UniProtKB-KW"/>
</dbReference>
<keyword evidence="1" id="KW-0732">Signal</keyword>